<protein>
    <recommendedName>
        <fullName evidence="4">CRISPR type III-associated protein domain-containing protein</fullName>
    </recommendedName>
</protein>
<evidence type="ECO:0000256" key="3">
    <source>
        <dbReference type="SAM" id="MobiDB-lite"/>
    </source>
</evidence>
<evidence type="ECO:0000313" key="6">
    <source>
        <dbReference type="Proteomes" id="UP000035425"/>
    </source>
</evidence>
<proteinExistence type="predicted"/>
<comment type="subunit">
    <text evidence="2">Part of the Csm effector complex that includes Cas10, Csm2, Csm3, Csm4 and Csm5.</text>
</comment>
<name>A0ABR5F8N1_9ACTN</name>
<dbReference type="Pfam" id="PF03787">
    <property type="entry name" value="RAMPs"/>
    <property type="match status" value="1"/>
</dbReference>
<feature type="region of interest" description="Disordered" evidence="3">
    <location>
        <begin position="65"/>
        <end position="109"/>
    </location>
</feature>
<keyword evidence="6" id="KW-1185">Reference proteome</keyword>
<feature type="domain" description="CRISPR type III-associated protein" evidence="4">
    <location>
        <begin position="12"/>
        <end position="217"/>
    </location>
</feature>
<dbReference type="PANTHER" id="PTHR39965:SF1">
    <property type="entry name" value="CRISPR SYSTEM CMR SUBUNIT CMR6"/>
    <property type="match status" value="1"/>
</dbReference>
<reference evidence="5 6" key="1">
    <citation type="submission" date="2014-12" db="EMBL/GenBank/DDBJ databases">
        <title>Frankia sp. BMG5.1 draft genome.</title>
        <authorList>
            <person name="Gtari M."/>
            <person name="Ghodhbane-Gtari F."/>
            <person name="Nouioui I."/>
            <person name="Ktari A."/>
            <person name="Hezbri K."/>
            <person name="Mimouni W."/>
            <person name="Sbissi I."/>
            <person name="Ayari A."/>
            <person name="Yamanaka T."/>
            <person name="Normand P."/>
            <person name="Tisa L.S."/>
            <person name="Boudabous A."/>
        </authorList>
    </citation>
    <scope>NUCLEOTIDE SEQUENCE [LARGE SCALE GENOMIC DNA]</scope>
    <source>
        <strain evidence="5 6">BMG5.1</strain>
    </source>
</reference>
<evidence type="ECO:0000313" key="5">
    <source>
        <dbReference type="EMBL" id="KLL13027.1"/>
    </source>
</evidence>
<dbReference type="NCBIfam" id="TIGR01898">
    <property type="entry name" value="cas_TM1791_cmr6"/>
    <property type="match status" value="1"/>
</dbReference>
<dbReference type="InterPro" id="IPR010172">
    <property type="entry name" value="CRISPR-assoc_prot_TM1791"/>
</dbReference>
<sequence length="267" mass="27519">MRTLRVRPQWRVVIGLGEQTPAEIGLSVHGTYGVPVLPGSALKGAARTCARQDYPESYRDYGRIVFGKEPGETGPAGEGTGADNTGRPSDGQPSGAATESDDSPSDGRFVFLDALPELSARGADTGVEIDIMNPHVPEYYRDPTAAAPSEYQQPVPVAFYTVTSAVTFTVHIVGRGHDPDLPELAASDDDDGPVAWLSTALRDRGLGAKTNAGYGYFTVETVEATETAAGTDTSAAGTADTADGGGSGAVPAGKRPPGGKRIAGGRG</sequence>
<gene>
    <name evidence="5" type="ORF">FrCorBMG51_00305</name>
</gene>
<dbReference type="PANTHER" id="PTHR39965">
    <property type="entry name" value="CRISPR SYSTEM CMR SUBUNIT CMR6"/>
    <property type="match status" value="1"/>
</dbReference>
<organism evidence="5 6">
    <name type="scientific">Protofrankia coriariae</name>
    <dbReference type="NCBI Taxonomy" id="1562887"/>
    <lineage>
        <taxon>Bacteria</taxon>
        <taxon>Bacillati</taxon>
        <taxon>Actinomycetota</taxon>
        <taxon>Actinomycetes</taxon>
        <taxon>Frankiales</taxon>
        <taxon>Frankiaceae</taxon>
        <taxon>Protofrankia</taxon>
    </lineage>
</organism>
<feature type="region of interest" description="Disordered" evidence="3">
    <location>
        <begin position="228"/>
        <end position="267"/>
    </location>
</feature>
<comment type="caution">
    <text evidence="5">The sequence shown here is derived from an EMBL/GenBank/DDBJ whole genome shotgun (WGS) entry which is preliminary data.</text>
</comment>
<keyword evidence="1" id="KW-0051">Antiviral defense</keyword>
<dbReference type="EMBL" id="JWIO01000001">
    <property type="protein sequence ID" value="KLL13027.1"/>
    <property type="molecule type" value="Genomic_DNA"/>
</dbReference>
<evidence type="ECO:0000256" key="2">
    <source>
        <dbReference type="ARBA" id="ARBA00093789"/>
    </source>
</evidence>
<accession>A0ABR5F8N1</accession>
<evidence type="ECO:0000259" key="4">
    <source>
        <dbReference type="Pfam" id="PF03787"/>
    </source>
</evidence>
<dbReference type="InterPro" id="IPR005537">
    <property type="entry name" value="RAMP_III_fam"/>
</dbReference>
<feature type="compositionally biased region" description="Low complexity" evidence="3">
    <location>
        <begin position="228"/>
        <end position="242"/>
    </location>
</feature>
<dbReference type="RefSeq" id="WP_047221157.1">
    <property type="nucleotide sequence ID" value="NZ_JWIO01000001.1"/>
</dbReference>
<dbReference type="Proteomes" id="UP000035425">
    <property type="component" value="Unassembled WGS sequence"/>
</dbReference>
<evidence type="ECO:0000256" key="1">
    <source>
        <dbReference type="ARBA" id="ARBA00023118"/>
    </source>
</evidence>